<evidence type="ECO:0000313" key="13">
    <source>
        <dbReference type="EMBL" id="KAJ1351072.1"/>
    </source>
</evidence>
<comment type="caution">
    <text evidence="13">The sequence shown here is derived from an EMBL/GenBank/DDBJ whole genome shotgun (WGS) entry which is preliminary data.</text>
</comment>
<dbReference type="EMBL" id="JAHQIW010000997">
    <property type="protein sequence ID" value="KAJ1351072.1"/>
    <property type="molecule type" value="Genomic_DNA"/>
</dbReference>
<feature type="domain" description="Galactosyltransferase N-terminal" evidence="12">
    <location>
        <begin position="113"/>
        <end position="198"/>
    </location>
</feature>
<dbReference type="InterPro" id="IPR029044">
    <property type="entry name" value="Nucleotide-diphossugar_trans"/>
</dbReference>
<evidence type="ECO:0000256" key="6">
    <source>
        <dbReference type="ARBA" id="ARBA00022692"/>
    </source>
</evidence>
<dbReference type="Pfam" id="PF13733">
    <property type="entry name" value="Glyco_transf_7N"/>
    <property type="match status" value="1"/>
</dbReference>
<keyword evidence="4" id="KW-0328">Glycosyltransferase</keyword>
<dbReference type="Proteomes" id="UP001196413">
    <property type="component" value="Unassembled WGS sequence"/>
</dbReference>
<keyword evidence="10" id="KW-0325">Glycoprotein</keyword>
<dbReference type="AlphaFoldDB" id="A0AAD5QHH4"/>
<keyword evidence="5" id="KW-0808">Transferase</keyword>
<accession>A0AAD5QHH4</accession>
<evidence type="ECO:0008006" key="15">
    <source>
        <dbReference type="Google" id="ProtNLM"/>
    </source>
</evidence>
<dbReference type="GO" id="GO:0005794">
    <property type="term" value="C:Golgi apparatus"/>
    <property type="evidence" value="ECO:0007669"/>
    <property type="project" value="TreeGrafter"/>
</dbReference>
<protein>
    <recommendedName>
        <fullName evidence="15">N-acetyllactosaminide 3-alpha-galactosyltransferase</fullName>
    </recommendedName>
</protein>
<organism evidence="13 14">
    <name type="scientific">Parelaphostrongylus tenuis</name>
    <name type="common">Meningeal worm</name>
    <dbReference type="NCBI Taxonomy" id="148309"/>
    <lineage>
        <taxon>Eukaryota</taxon>
        <taxon>Metazoa</taxon>
        <taxon>Ecdysozoa</taxon>
        <taxon>Nematoda</taxon>
        <taxon>Chromadorea</taxon>
        <taxon>Rhabditida</taxon>
        <taxon>Rhabditina</taxon>
        <taxon>Rhabditomorpha</taxon>
        <taxon>Strongyloidea</taxon>
        <taxon>Metastrongylidae</taxon>
        <taxon>Parelaphostrongylus</taxon>
    </lineage>
</organism>
<sequence>MAILIWPINQDPEDCVKFIEKQSLKLLKKIRLCQPVIWPMISNVQTSRSERFWKMQARNGKKKEMEMLFDTFDDFKKLNFEFLDQVQKHSWRPISNFVCTEERQLSMLKEFNLIAVIIPFRDREAHLKILLNYMHSMLTKQKLDYSIIVVEPVDQTFNRAKLFNVGFVEALKIYDWQCFLFHDVDLIPEDDRNLHYCPLKNPRHMAVAVNKFDYKLIYARTFGGSSALTVKQFRKVNGFSNRYWGWGGEDDDMYN</sequence>
<dbReference type="GO" id="GO:0008378">
    <property type="term" value="F:galactosyltransferase activity"/>
    <property type="evidence" value="ECO:0007669"/>
    <property type="project" value="TreeGrafter"/>
</dbReference>
<feature type="domain" description="Galactosyltransferase C-terminal" evidence="11">
    <location>
        <begin position="203"/>
        <end position="255"/>
    </location>
</feature>
<dbReference type="PANTHER" id="PTHR19300:SF57">
    <property type="entry name" value="BETA-1,4-N-ACETYLGALACTOSAMINYLTRANSFERASE"/>
    <property type="match status" value="1"/>
</dbReference>
<keyword evidence="6" id="KW-0812">Transmembrane</keyword>
<dbReference type="InterPro" id="IPR027995">
    <property type="entry name" value="Galactosyl_T_N"/>
</dbReference>
<keyword evidence="8" id="KW-1133">Transmembrane helix</keyword>
<reference evidence="13" key="1">
    <citation type="submission" date="2021-06" db="EMBL/GenBank/DDBJ databases">
        <title>Parelaphostrongylus tenuis whole genome reference sequence.</title>
        <authorList>
            <person name="Garwood T.J."/>
            <person name="Larsen P.A."/>
            <person name="Fountain-Jones N.M."/>
            <person name="Garbe J.R."/>
            <person name="Macchietto M.G."/>
            <person name="Kania S.A."/>
            <person name="Gerhold R.W."/>
            <person name="Richards J.E."/>
            <person name="Wolf T.M."/>
        </authorList>
    </citation>
    <scope>NUCLEOTIDE SEQUENCE</scope>
    <source>
        <strain evidence="13">MNPRO001-30</strain>
        <tissue evidence="13">Meninges</tissue>
    </source>
</reference>
<evidence type="ECO:0000256" key="5">
    <source>
        <dbReference type="ARBA" id="ARBA00022679"/>
    </source>
</evidence>
<evidence type="ECO:0000256" key="1">
    <source>
        <dbReference type="ARBA" id="ARBA00004606"/>
    </source>
</evidence>
<evidence type="ECO:0000256" key="10">
    <source>
        <dbReference type="ARBA" id="ARBA00023180"/>
    </source>
</evidence>
<gene>
    <name evidence="13" type="ORF">KIN20_007014</name>
</gene>
<dbReference type="SUPFAM" id="SSF53448">
    <property type="entry name" value="Nucleotide-diphospho-sugar transferases"/>
    <property type="match status" value="1"/>
</dbReference>
<evidence type="ECO:0000256" key="4">
    <source>
        <dbReference type="ARBA" id="ARBA00022676"/>
    </source>
</evidence>
<dbReference type="PRINTS" id="PR02050">
    <property type="entry name" value="B14GALTRFASE"/>
</dbReference>
<evidence type="ECO:0000256" key="7">
    <source>
        <dbReference type="ARBA" id="ARBA00022968"/>
    </source>
</evidence>
<evidence type="ECO:0000259" key="11">
    <source>
        <dbReference type="Pfam" id="PF02709"/>
    </source>
</evidence>
<comment type="subcellular location">
    <subcellularLocation>
        <location evidence="1">Membrane</location>
        <topology evidence="1">Single-pass type II membrane protein</topology>
    </subcellularLocation>
</comment>
<evidence type="ECO:0000256" key="2">
    <source>
        <dbReference type="ARBA" id="ARBA00004922"/>
    </source>
</evidence>
<dbReference type="GO" id="GO:0006688">
    <property type="term" value="P:glycosphingolipid biosynthetic process"/>
    <property type="evidence" value="ECO:0007669"/>
    <property type="project" value="TreeGrafter"/>
</dbReference>
<dbReference type="PANTHER" id="PTHR19300">
    <property type="entry name" value="BETA-1,4-GALACTOSYLTRANSFERASE"/>
    <property type="match status" value="1"/>
</dbReference>
<comment type="pathway">
    <text evidence="2">Protein modification; protein glycosylation.</text>
</comment>
<evidence type="ECO:0000313" key="14">
    <source>
        <dbReference type="Proteomes" id="UP001196413"/>
    </source>
</evidence>
<evidence type="ECO:0000256" key="8">
    <source>
        <dbReference type="ARBA" id="ARBA00022989"/>
    </source>
</evidence>
<feature type="non-terminal residue" evidence="13">
    <location>
        <position position="1"/>
    </location>
</feature>
<dbReference type="GO" id="GO:0033842">
    <property type="term" value="F:N-acetyl-beta-glucosaminyl-derivative 4-beta-N-acetylgalactosaminyltransferase activity"/>
    <property type="evidence" value="ECO:0007669"/>
    <property type="project" value="TreeGrafter"/>
</dbReference>
<evidence type="ECO:0000256" key="3">
    <source>
        <dbReference type="ARBA" id="ARBA00005735"/>
    </source>
</evidence>
<keyword evidence="14" id="KW-1185">Reference proteome</keyword>
<evidence type="ECO:0000259" key="12">
    <source>
        <dbReference type="Pfam" id="PF13733"/>
    </source>
</evidence>
<dbReference type="Pfam" id="PF02709">
    <property type="entry name" value="Glyco_transf_7C"/>
    <property type="match status" value="1"/>
</dbReference>
<dbReference type="InterPro" id="IPR027791">
    <property type="entry name" value="Galactosyl_T_C"/>
</dbReference>
<keyword evidence="7" id="KW-0735">Signal-anchor</keyword>
<dbReference type="InterPro" id="IPR003859">
    <property type="entry name" value="Galactosyl_T"/>
</dbReference>
<dbReference type="Gene3D" id="3.90.550.10">
    <property type="entry name" value="Spore Coat Polysaccharide Biosynthesis Protein SpsA, Chain A"/>
    <property type="match status" value="1"/>
</dbReference>
<evidence type="ECO:0000256" key="9">
    <source>
        <dbReference type="ARBA" id="ARBA00023136"/>
    </source>
</evidence>
<name>A0AAD5QHH4_PARTN</name>
<keyword evidence="9" id="KW-0472">Membrane</keyword>
<proteinExistence type="inferred from homology"/>
<dbReference type="GO" id="GO:0016020">
    <property type="term" value="C:membrane"/>
    <property type="evidence" value="ECO:0007669"/>
    <property type="project" value="UniProtKB-SubCell"/>
</dbReference>
<dbReference type="GO" id="GO:0005975">
    <property type="term" value="P:carbohydrate metabolic process"/>
    <property type="evidence" value="ECO:0007669"/>
    <property type="project" value="InterPro"/>
</dbReference>
<comment type="similarity">
    <text evidence="3">Belongs to the glycosyltransferase 7 family.</text>
</comment>